<gene>
    <name evidence="2" type="ORF">GCM10008024_02980</name>
    <name evidence="3" type="ORF">SAMN05444006_101253</name>
</gene>
<evidence type="ECO:0000259" key="1">
    <source>
        <dbReference type="SMART" id="SM00953"/>
    </source>
</evidence>
<dbReference type="EMBL" id="FNOB01000001">
    <property type="protein sequence ID" value="SDW09332.1"/>
    <property type="molecule type" value="Genomic_DNA"/>
</dbReference>
<dbReference type="Proteomes" id="UP000199541">
    <property type="component" value="Unassembled WGS sequence"/>
</dbReference>
<keyword evidence="4" id="KW-1185">Reference proteome</keyword>
<dbReference type="Proteomes" id="UP000634647">
    <property type="component" value="Unassembled WGS sequence"/>
</dbReference>
<sequence length="232" mass="25791">MVTPQAPLVRVSWAKTWRIIRSIYPPVDLFEDIADPRDWEALAAVEAKTNPRLRDEIGDLGKVPPARRVSGPGASLVMAPFVHCSSDRPGRFTDGSYGLYYAGDREEVALAETIHHHQRFMAATREPPGWTSDFRVLIGSVDRDLHDVNDIPDVRNPTDYAPSQKVGAALRAGGSDGLLWNSVRLPEGRCIGAFWPDVVSIPVQGAHFCYHWNGARVDYVKRYDTAQVWSVG</sequence>
<proteinExistence type="predicted"/>
<evidence type="ECO:0000313" key="2">
    <source>
        <dbReference type="EMBL" id="GHD98643.1"/>
    </source>
</evidence>
<accession>A0AAN4ZXW6</accession>
<reference evidence="3 4" key="2">
    <citation type="submission" date="2016-10" db="EMBL/GenBank/DDBJ databases">
        <authorList>
            <person name="Varghese N."/>
            <person name="Submissions S."/>
        </authorList>
    </citation>
    <scope>NUCLEOTIDE SEQUENCE [LARGE SCALE GENOMIC DNA]</scope>
    <source>
        <strain evidence="3 4">DSM 24802</strain>
    </source>
</reference>
<dbReference type="RefSeq" id="WP_035844018.1">
    <property type="nucleotide sequence ID" value="NZ_BNAB01000001.1"/>
</dbReference>
<dbReference type="Pfam" id="PF08808">
    <property type="entry name" value="RES"/>
    <property type="match status" value="1"/>
</dbReference>
<comment type="caution">
    <text evidence="2">The sequence shown here is derived from an EMBL/GenBank/DDBJ whole genome shotgun (WGS) entry which is preliminary data.</text>
</comment>
<dbReference type="SMART" id="SM00953">
    <property type="entry name" value="RES"/>
    <property type="match status" value="1"/>
</dbReference>
<dbReference type="EMBL" id="BNAB01000001">
    <property type="protein sequence ID" value="GHD98643.1"/>
    <property type="molecule type" value="Genomic_DNA"/>
</dbReference>
<evidence type="ECO:0000313" key="4">
    <source>
        <dbReference type="Proteomes" id="UP000199541"/>
    </source>
</evidence>
<dbReference type="AlphaFoldDB" id="A0AAN4ZXW6"/>
<evidence type="ECO:0000313" key="5">
    <source>
        <dbReference type="Proteomes" id="UP000634647"/>
    </source>
</evidence>
<organism evidence="2 5">
    <name type="scientific">Allgaiera indica</name>
    <dbReference type="NCBI Taxonomy" id="765699"/>
    <lineage>
        <taxon>Bacteria</taxon>
        <taxon>Pseudomonadati</taxon>
        <taxon>Pseudomonadota</taxon>
        <taxon>Alphaproteobacteria</taxon>
        <taxon>Rhodobacterales</taxon>
        <taxon>Paracoccaceae</taxon>
        <taxon>Allgaiera</taxon>
    </lineage>
</organism>
<protein>
    <submittedName>
        <fullName evidence="3">RES domain-containing protein</fullName>
    </submittedName>
</protein>
<feature type="domain" description="RES" evidence="1">
    <location>
        <begin position="80"/>
        <end position="205"/>
    </location>
</feature>
<evidence type="ECO:0000313" key="3">
    <source>
        <dbReference type="EMBL" id="SDW09332.1"/>
    </source>
</evidence>
<dbReference type="InterPro" id="IPR014914">
    <property type="entry name" value="RES_dom"/>
</dbReference>
<reference evidence="2" key="1">
    <citation type="journal article" date="2014" name="Int. J. Syst. Evol. Microbiol.">
        <title>Complete genome sequence of Corynebacterium casei LMG S-19264T (=DSM 44701T), isolated from a smear-ripened cheese.</title>
        <authorList>
            <consortium name="US DOE Joint Genome Institute (JGI-PGF)"/>
            <person name="Walter F."/>
            <person name="Albersmeier A."/>
            <person name="Kalinowski J."/>
            <person name="Ruckert C."/>
        </authorList>
    </citation>
    <scope>NUCLEOTIDE SEQUENCE</scope>
    <source>
        <strain evidence="2">CGMCC 1.10859</strain>
    </source>
</reference>
<reference evidence="2" key="3">
    <citation type="submission" date="2023-06" db="EMBL/GenBank/DDBJ databases">
        <authorList>
            <person name="Sun Q."/>
            <person name="Zhou Y."/>
        </authorList>
    </citation>
    <scope>NUCLEOTIDE SEQUENCE</scope>
    <source>
        <strain evidence="2">CGMCC 1.10859</strain>
    </source>
</reference>
<name>A0AAN4ZXW6_9RHOB</name>